<evidence type="ECO:0000256" key="1">
    <source>
        <dbReference type="ARBA" id="ARBA00022741"/>
    </source>
</evidence>
<comment type="caution">
    <text evidence="3">The sequence shown here is derived from an EMBL/GenBank/DDBJ whole genome shotgun (WGS) entry which is preliminary data.</text>
</comment>
<dbReference type="PANTHER" id="PTHR19375">
    <property type="entry name" value="HEAT SHOCK PROTEIN 70KDA"/>
    <property type="match status" value="1"/>
</dbReference>
<organism evidence="3 4">
    <name type="scientific">Kingdonia uniflora</name>
    <dbReference type="NCBI Taxonomy" id="39325"/>
    <lineage>
        <taxon>Eukaryota</taxon>
        <taxon>Viridiplantae</taxon>
        <taxon>Streptophyta</taxon>
        <taxon>Embryophyta</taxon>
        <taxon>Tracheophyta</taxon>
        <taxon>Spermatophyta</taxon>
        <taxon>Magnoliopsida</taxon>
        <taxon>Ranunculales</taxon>
        <taxon>Circaeasteraceae</taxon>
        <taxon>Kingdonia</taxon>
    </lineage>
</organism>
<dbReference type="EMBL" id="JACGCM010002399">
    <property type="protein sequence ID" value="KAF6140129.1"/>
    <property type="molecule type" value="Genomic_DNA"/>
</dbReference>
<accession>A0A7J7LC66</accession>
<dbReference type="AlphaFoldDB" id="A0A7J7LC66"/>
<keyword evidence="2" id="KW-0067">ATP-binding</keyword>
<gene>
    <name evidence="3" type="ORF">GIB67_028935</name>
</gene>
<dbReference type="PRINTS" id="PR00301">
    <property type="entry name" value="HEATSHOCK70"/>
</dbReference>
<evidence type="ECO:0000256" key="2">
    <source>
        <dbReference type="ARBA" id="ARBA00022840"/>
    </source>
</evidence>
<name>A0A7J7LC66_9MAGN</name>
<proteinExistence type="predicted"/>
<dbReference type="PROSITE" id="PS01036">
    <property type="entry name" value="HSP70_3"/>
    <property type="match status" value="1"/>
</dbReference>
<keyword evidence="4" id="KW-1185">Reference proteome</keyword>
<dbReference type="GO" id="GO:0140662">
    <property type="term" value="F:ATP-dependent protein folding chaperone"/>
    <property type="evidence" value="ECO:0007669"/>
    <property type="project" value="InterPro"/>
</dbReference>
<keyword evidence="1" id="KW-0547">Nucleotide-binding</keyword>
<dbReference type="Pfam" id="PF00012">
    <property type="entry name" value="HSP70"/>
    <property type="match status" value="1"/>
</dbReference>
<dbReference type="InterPro" id="IPR029047">
    <property type="entry name" value="HSP70_peptide-bd_sf"/>
</dbReference>
<dbReference type="OrthoDB" id="510472at2759"/>
<evidence type="ECO:0000313" key="3">
    <source>
        <dbReference type="EMBL" id="KAF6140129.1"/>
    </source>
</evidence>
<dbReference type="FunFam" id="2.60.34.10:FF:000019">
    <property type="entry name" value="Heat shock 70 kDa protein 8"/>
    <property type="match status" value="1"/>
</dbReference>
<dbReference type="SUPFAM" id="SSF53067">
    <property type="entry name" value="Actin-like ATPase domain"/>
    <property type="match status" value="1"/>
</dbReference>
<dbReference type="InterPro" id="IPR013126">
    <property type="entry name" value="Hsp_70_fam"/>
</dbReference>
<dbReference type="InterPro" id="IPR043129">
    <property type="entry name" value="ATPase_NBD"/>
</dbReference>
<dbReference type="SUPFAM" id="SSF100920">
    <property type="entry name" value="Heat shock protein 70kD (HSP70), peptide-binding domain"/>
    <property type="match status" value="1"/>
</dbReference>
<dbReference type="InterPro" id="IPR018181">
    <property type="entry name" value="Heat_shock_70_CS"/>
</dbReference>
<sequence>MIDIDLENGLRICKVLGQPKSEEVNRKVLEKCESLVEQYVFAVRVNVEDISDVILVGGCSNIPKVKSLVLKLCKKDEAYMGMDPLEVVVCSAALEGAVASGASDPLGSLNLLTIQVTPQSLGIEVDEHTFVPIIPRNMTMPTRKEMWFTTTCDNQTEALIVVYEGEGKKVDENRILGYFKIMGIPSAPKGIPEISVCMDLDASNVLRVFARAISPQTHQPVMPFLEVRMPTVDDGHGWCAEALVKMYGSALDLSILQKKMQQ</sequence>
<dbReference type="Gene3D" id="3.30.420.40">
    <property type="match status" value="2"/>
</dbReference>
<protein>
    <submittedName>
        <fullName evidence="3">Uncharacterized protein</fullName>
    </submittedName>
</protein>
<dbReference type="Gene3D" id="2.60.34.10">
    <property type="entry name" value="Substrate Binding Domain Of DNAk, Chain A, domain 1"/>
    <property type="match status" value="1"/>
</dbReference>
<dbReference type="GO" id="GO:0005524">
    <property type="term" value="F:ATP binding"/>
    <property type="evidence" value="ECO:0007669"/>
    <property type="project" value="UniProtKB-KW"/>
</dbReference>
<reference evidence="3 4" key="1">
    <citation type="journal article" date="2020" name="IScience">
        <title>Genome Sequencing of the Endangered Kingdonia uniflora (Circaeasteraceae, Ranunculales) Reveals Potential Mechanisms of Evolutionary Specialization.</title>
        <authorList>
            <person name="Sun Y."/>
            <person name="Deng T."/>
            <person name="Zhang A."/>
            <person name="Moore M.J."/>
            <person name="Landis J.B."/>
            <person name="Lin N."/>
            <person name="Zhang H."/>
            <person name="Zhang X."/>
            <person name="Huang J."/>
            <person name="Zhang X."/>
            <person name="Sun H."/>
            <person name="Wang H."/>
        </authorList>
    </citation>
    <scope>NUCLEOTIDE SEQUENCE [LARGE SCALE GENOMIC DNA]</scope>
    <source>
        <strain evidence="3">TB1705</strain>
        <tissue evidence="3">Leaf</tissue>
    </source>
</reference>
<dbReference type="Proteomes" id="UP000541444">
    <property type="component" value="Unassembled WGS sequence"/>
</dbReference>
<evidence type="ECO:0000313" key="4">
    <source>
        <dbReference type="Proteomes" id="UP000541444"/>
    </source>
</evidence>
<dbReference type="Gene3D" id="3.90.640.10">
    <property type="entry name" value="Actin, Chain A, domain 4"/>
    <property type="match status" value="1"/>
</dbReference>